<evidence type="ECO:0000256" key="1">
    <source>
        <dbReference type="ARBA" id="ARBA00022723"/>
    </source>
</evidence>
<dbReference type="GO" id="GO:0016857">
    <property type="term" value="F:racemase and epimerase activity, acting on carbohydrates and derivatives"/>
    <property type="evidence" value="ECO:0007669"/>
    <property type="project" value="InterPro"/>
</dbReference>
<dbReference type="InterPro" id="IPR013785">
    <property type="entry name" value="Aldolase_TIM"/>
</dbReference>
<dbReference type="GO" id="GO:0005975">
    <property type="term" value="P:carbohydrate metabolic process"/>
    <property type="evidence" value="ECO:0007669"/>
    <property type="project" value="InterPro"/>
</dbReference>
<comment type="caution">
    <text evidence="3">The sequence shown here is derived from an EMBL/GenBank/DDBJ whole genome shotgun (WGS) entry which is preliminary data.</text>
</comment>
<evidence type="ECO:0000256" key="2">
    <source>
        <dbReference type="ARBA" id="ARBA00023235"/>
    </source>
</evidence>
<dbReference type="EMBL" id="LWBS01000253">
    <property type="protein sequence ID" value="OAP93759.1"/>
    <property type="molecule type" value="Genomic_DNA"/>
</dbReference>
<dbReference type="InterPro" id="IPR011060">
    <property type="entry name" value="RibuloseP-bd_barrel"/>
</dbReference>
<dbReference type="SUPFAM" id="SSF51366">
    <property type="entry name" value="Ribulose-phoshate binding barrel"/>
    <property type="match status" value="1"/>
</dbReference>
<keyword evidence="1" id="KW-0479">Metal-binding</keyword>
<sequence>MRPAPNWIDALPKNRLMAEMSLWSANLGRLEDEIKRVDALTDIYHIDVADGHFSPALLFFPDLVALCRKHTSKPLHVHLMATDDILDDQIRQFADAGSDLISIHAENANIDAGLKLIADLGLVSGIVLQLQTGVADVAQYLDRIGMLTLLGTRIGIKGQGLDAQAEPRLLEAAALIAGKASTNRVVLAADGGIREHTVPGLRRAGAETIVMGSLAFNADDFSKRMEWVHAQPTER</sequence>
<accession>A0A179BQQ4</accession>
<keyword evidence="2" id="KW-0413">Isomerase</keyword>
<name>A0A179BQQ4_RHILE</name>
<dbReference type="Gene3D" id="3.20.20.70">
    <property type="entry name" value="Aldolase class I"/>
    <property type="match status" value="1"/>
</dbReference>
<organism evidence="3">
    <name type="scientific">Rhizobium leguminosarum</name>
    <dbReference type="NCBI Taxonomy" id="384"/>
    <lineage>
        <taxon>Bacteria</taxon>
        <taxon>Pseudomonadati</taxon>
        <taxon>Pseudomonadota</taxon>
        <taxon>Alphaproteobacteria</taxon>
        <taxon>Hyphomicrobiales</taxon>
        <taxon>Rhizobiaceae</taxon>
        <taxon>Rhizobium/Agrobacterium group</taxon>
        <taxon>Rhizobium</taxon>
    </lineage>
</organism>
<dbReference type="InterPro" id="IPR000056">
    <property type="entry name" value="Ribul_P_3_epim-like"/>
</dbReference>
<reference evidence="3" key="1">
    <citation type="submission" date="2016-04" db="EMBL/GenBank/DDBJ databases">
        <title>Fast-growing isolate from the root nodules of Vavilovia formosa.</title>
        <authorList>
            <person name="Kimeklis A."/>
            <person name="Safronova V."/>
            <person name="Belimov A."/>
            <person name="Andronov E."/>
        </authorList>
    </citation>
    <scope>NUCLEOTIDE SEQUENCE [LARGE SCALE GENOMIC DNA]</scope>
    <source>
        <strain evidence="3">Vaf-46</strain>
    </source>
</reference>
<gene>
    <name evidence="3" type="ORF">A4U53_23645</name>
</gene>
<dbReference type="GO" id="GO:0046872">
    <property type="term" value="F:metal ion binding"/>
    <property type="evidence" value="ECO:0007669"/>
    <property type="project" value="UniProtKB-KW"/>
</dbReference>
<dbReference type="Pfam" id="PF00834">
    <property type="entry name" value="Ribul_P_3_epim"/>
    <property type="match status" value="1"/>
</dbReference>
<proteinExistence type="predicted"/>
<dbReference type="CDD" id="cd00429">
    <property type="entry name" value="RPE"/>
    <property type="match status" value="1"/>
</dbReference>
<protein>
    <submittedName>
        <fullName evidence="3">D-allulose-6-phosphate 3-epimerase</fullName>
    </submittedName>
</protein>
<evidence type="ECO:0000313" key="3">
    <source>
        <dbReference type="EMBL" id="OAP93759.1"/>
    </source>
</evidence>
<dbReference type="AlphaFoldDB" id="A0A179BQQ4"/>
<dbReference type="PANTHER" id="PTHR11749">
    <property type="entry name" value="RIBULOSE-5-PHOSPHATE-3-EPIMERASE"/>
    <property type="match status" value="1"/>
</dbReference>